<keyword evidence="1" id="KW-0472">Membrane</keyword>
<keyword evidence="3" id="KW-1185">Reference proteome</keyword>
<dbReference type="Proteomes" id="UP000295818">
    <property type="component" value="Unassembled WGS sequence"/>
</dbReference>
<evidence type="ECO:0000313" key="2">
    <source>
        <dbReference type="EMBL" id="TCO32277.1"/>
    </source>
</evidence>
<comment type="caution">
    <text evidence="2">The sequence shown here is derived from an EMBL/GenBank/DDBJ whole genome shotgun (WGS) entry which is preliminary data.</text>
</comment>
<evidence type="ECO:0000256" key="1">
    <source>
        <dbReference type="SAM" id="Phobius"/>
    </source>
</evidence>
<evidence type="ECO:0000313" key="3">
    <source>
        <dbReference type="Proteomes" id="UP000295818"/>
    </source>
</evidence>
<feature type="transmembrane region" description="Helical" evidence="1">
    <location>
        <begin position="43"/>
        <end position="66"/>
    </location>
</feature>
<dbReference type="EMBL" id="SLWM01000001">
    <property type="protein sequence ID" value="TCO32277.1"/>
    <property type="molecule type" value="Genomic_DNA"/>
</dbReference>
<reference evidence="2 3" key="1">
    <citation type="journal article" date="2015" name="Stand. Genomic Sci.">
        <title>Genomic Encyclopedia of Bacterial and Archaeal Type Strains, Phase III: the genomes of soil and plant-associated and newly described type strains.</title>
        <authorList>
            <person name="Whitman W.B."/>
            <person name="Woyke T."/>
            <person name="Klenk H.P."/>
            <person name="Zhou Y."/>
            <person name="Lilburn T.G."/>
            <person name="Beck B.J."/>
            <person name="De Vos P."/>
            <person name="Vandamme P."/>
            <person name="Eisen J.A."/>
            <person name="Garrity G."/>
            <person name="Hugenholtz P."/>
            <person name="Kyrpides N.C."/>
        </authorList>
    </citation>
    <scope>NUCLEOTIDE SEQUENCE [LARGE SCALE GENOMIC DNA]</scope>
    <source>
        <strain evidence="2 3">VKM Ac-2538</strain>
    </source>
</reference>
<protein>
    <recommendedName>
        <fullName evidence="4">DUF4157 domain-containing protein</fullName>
    </recommendedName>
</protein>
<proteinExistence type="predicted"/>
<keyword evidence="1" id="KW-0812">Transmembrane</keyword>
<feature type="transmembrane region" description="Helical" evidence="1">
    <location>
        <begin position="89"/>
        <end position="112"/>
    </location>
</feature>
<gene>
    <name evidence="2" type="ORF">EV644_101921</name>
</gene>
<evidence type="ECO:0008006" key="4">
    <source>
        <dbReference type="Google" id="ProtNLM"/>
    </source>
</evidence>
<feature type="transmembrane region" description="Helical" evidence="1">
    <location>
        <begin position="13"/>
        <end position="31"/>
    </location>
</feature>
<sequence length="160" mass="17898">MGEGMSGWQRVKLVGNVLNLSTALGVLVGVIGRAKFSRGPRGLFYATGYRLGFPIASAFTLGNLVLTKNDRAYFDRRPLLVKHEERHSWQYFCLLGLPMLPLYALGAGWSWLRTGCPASRNPFERLASLKDGNYIEHPVQPLGQTLSQTFSGLRSRRKEQ</sequence>
<keyword evidence="1" id="KW-1133">Transmembrane helix</keyword>
<organism evidence="2 3">
    <name type="scientific">Kribbella orskensis</name>
    <dbReference type="NCBI Taxonomy" id="2512216"/>
    <lineage>
        <taxon>Bacteria</taxon>
        <taxon>Bacillati</taxon>
        <taxon>Actinomycetota</taxon>
        <taxon>Actinomycetes</taxon>
        <taxon>Propionibacteriales</taxon>
        <taxon>Kribbellaceae</taxon>
        <taxon>Kribbella</taxon>
    </lineage>
</organism>
<accession>A0ABY2BVF8</accession>
<name>A0ABY2BVF8_9ACTN</name>
<dbReference type="RefSeq" id="WP_241997731.1">
    <property type="nucleotide sequence ID" value="NZ_SLWM01000001.1"/>
</dbReference>